<dbReference type="InterPro" id="IPR018114">
    <property type="entry name" value="TRYPSIN_HIS"/>
</dbReference>
<dbReference type="PANTHER" id="PTHR24252">
    <property type="entry name" value="ACROSIN-RELATED"/>
    <property type="match status" value="1"/>
</dbReference>
<sequence length="363" mass="39613">MIGTAWVYTGWSVVGGTLFIFGFLFYYELTPPVTTPSTPTTSPVTLDVTEISTFTPDVTLTTKPSFTQCGIPPDELQEQRAANPALSGFLALILDQRIIGGTTAEDGRWPWMVYIHTKVKGEDSNEALFKNGVCGGTLLSSEWILTAAHCFDTIDPNLYGVVVGEHTITVTSGREVKRNLSEIMIYQQYNTNTYDFDIALIKMESPVLFNQFIRPACLVPNGTRTDALNKPTFSGAICATLGWGFTSSANGQRQDQLMQLNLKIIPDAICQRFTSSPGAVEAYLFRTVNPGDPKFCAGGELGEDSCNGDSGGPLVCQHDDGYYYVHGVVSYGTEVCAQQARPGVYTKVANGEINSWIRQITET</sequence>
<dbReference type="EMBL" id="CAWYQH010000163">
    <property type="protein sequence ID" value="CAK8696794.1"/>
    <property type="molecule type" value="Genomic_DNA"/>
</dbReference>
<reference evidence="7 8" key="1">
    <citation type="submission" date="2024-02" db="EMBL/GenBank/DDBJ databases">
        <authorList>
            <person name="Daric V."/>
            <person name="Darras S."/>
        </authorList>
    </citation>
    <scope>NUCLEOTIDE SEQUENCE [LARGE SCALE GENOMIC DNA]</scope>
</reference>
<dbReference type="InterPro" id="IPR001254">
    <property type="entry name" value="Trypsin_dom"/>
</dbReference>
<dbReference type="PROSITE" id="PS00135">
    <property type="entry name" value="TRYPSIN_SER"/>
    <property type="match status" value="1"/>
</dbReference>
<dbReference type="InterPro" id="IPR043504">
    <property type="entry name" value="Peptidase_S1_PA_chymotrypsin"/>
</dbReference>
<proteinExistence type="predicted"/>
<dbReference type="SUPFAM" id="SSF50494">
    <property type="entry name" value="Trypsin-like serine proteases"/>
    <property type="match status" value="1"/>
</dbReference>
<comment type="caution">
    <text evidence="7">The sequence shown here is derived from an EMBL/GenBank/DDBJ whole genome shotgun (WGS) entry which is preliminary data.</text>
</comment>
<evidence type="ECO:0000259" key="6">
    <source>
        <dbReference type="PROSITE" id="PS50240"/>
    </source>
</evidence>
<dbReference type="InterPro" id="IPR001314">
    <property type="entry name" value="Peptidase_S1A"/>
</dbReference>
<feature type="transmembrane region" description="Helical" evidence="5">
    <location>
        <begin position="6"/>
        <end position="27"/>
    </location>
</feature>
<evidence type="ECO:0000256" key="1">
    <source>
        <dbReference type="ARBA" id="ARBA00022670"/>
    </source>
</evidence>
<keyword evidence="5" id="KW-1133">Transmembrane helix</keyword>
<dbReference type="InterPro" id="IPR009003">
    <property type="entry name" value="Peptidase_S1_PA"/>
</dbReference>
<dbReference type="CDD" id="cd00190">
    <property type="entry name" value="Tryp_SPc"/>
    <property type="match status" value="1"/>
</dbReference>
<gene>
    <name evidence="7" type="ORF">CVLEPA_LOCUS30113</name>
</gene>
<evidence type="ECO:0000256" key="3">
    <source>
        <dbReference type="ARBA" id="ARBA00023157"/>
    </source>
</evidence>
<keyword evidence="1 4" id="KW-0645">Protease</keyword>
<dbReference type="PANTHER" id="PTHR24252:SF7">
    <property type="entry name" value="HYALIN"/>
    <property type="match status" value="1"/>
</dbReference>
<dbReference type="Pfam" id="PF00089">
    <property type="entry name" value="Trypsin"/>
    <property type="match status" value="1"/>
</dbReference>
<organism evidence="7 8">
    <name type="scientific">Clavelina lepadiformis</name>
    <name type="common">Light-bulb sea squirt</name>
    <name type="synonym">Ascidia lepadiformis</name>
    <dbReference type="NCBI Taxonomy" id="159417"/>
    <lineage>
        <taxon>Eukaryota</taxon>
        <taxon>Metazoa</taxon>
        <taxon>Chordata</taxon>
        <taxon>Tunicata</taxon>
        <taxon>Ascidiacea</taxon>
        <taxon>Aplousobranchia</taxon>
        <taxon>Clavelinidae</taxon>
        <taxon>Clavelina</taxon>
    </lineage>
</organism>
<keyword evidence="3" id="KW-1015">Disulfide bond</keyword>
<dbReference type="Gene3D" id="2.40.10.10">
    <property type="entry name" value="Trypsin-like serine proteases"/>
    <property type="match status" value="1"/>
</dbReference>
<evidence type="ECO:0000256" key="2">
    <source>
        <dbReference type="ARBA" id="ARBA00022825"/>
    </source>
</evidence>
<keyword evidence="5" id="KW-0812">Transmembrane</keyword>
<protein>
    <recommendedName>
        <fullName evidence="6">Peptidase S1 domain-containing protein</fullName>
    </recommendedName>
</protein>
<dbReference type="PROSITE" id="PS50240">
    <property type="entry name" value="TRYPSIN_DOM"/>
    <property type="match status" value="1"/>
</dbReference>
<accession>A0ABP0H1J1</accession>
<evidence type="ECO:0000256" key="4">
    <source>
        <dbReference type="RuleBase" id="RU363034"/>
    </source>
</evidence>
<keyword evidence="5" id="KW-0472">Membrane</keyword>
<evidence type="ECO:0000256" key="5">
    <source>
        <dbReference type="SAM" id="Phobius"/>
    </source>
</evidence>
<evidence type="ECO:0000313" key="7">
    <source>
        <dbReference type="EMBL" id="CAK8696794.1"/>
    </source>
</evidence>
<name>A0ABP0H1J1_CLALP</name>
<evidence type="ECO:0000313" key="8">
    <source>
        <dbReference type="Proteomes" id="UP001642483"/>
    </source>
</evidence>
<feature type="domain" description="Peptidase S1" evidence="6">
    <location>
        <begin position="98"/>
        <end position="362"/>
    </location>
</feature>
<keyword evidence="2 4" id="KW-0720">Serine protease</keyword>
<keyword evidence="8" id="KW-1185">Reference proteome</keyword>
<dbReference type="Proteomes" id="UP001642483">
    <property type="component" value="Unassembled WGS sequence"/>
</dbReference>
<dbReference type="PRINTS" id="PR00722">
    <property type="entry name" value="CHYMOTRYPSIN"/>
</dbReference>
<dbReference type="InterPro" id="IPR033116">
    <property type="entry name" value="TRYPSIN_SER"/>
</dbReference>
<dbReference type="SMART" id="SM00020">
    <property type="entry name" value="Tryp_SPc"/>
    <property type="match status" value="1"/>
</dbReference>
<dbReference type="PROSITE" id="PS00134">
    <property type="entry name" value="TRYPSIN_HIS"/>
    <property type="match status" value="1"/>
</dbReference>
<keyword evidence="4" id="KW-0378">Hydrolase</keyword>